<evidence type="ECO:0000256" key="1">
    <source>
        <dbReference type="ARBA" id="ARBA00004651"/>
    </source>
</evidence>
<dbReference type="GO" id="GO:0006865">
    <property type="term" value="P:amino acid transport"/>
    <property type="evidence" value="ECO:0007669"/>
    <property type="project" value="InterPro"/>
</dbReference>
<feature type="non-terminal residue" evidence="7">
    <location>
        <position position="1"/>
    </location>
</feature>
<proteinExistence type="predicted"/>
<dbReference type="InterPro" id="IPR001123">
    <property type="entry name" value="LeuE-type"/>
</dbReference>
<keyword evidence="5 6" id="KW-0472">Membrane</keyword>
<gene>
    <name evidence="7" type="ORF">S06H3_15264</name>
</gene>
<evidence type="ECO:0000256" key="5">
    <source>
        <dbReference type="ARBA" id="ARBA00023136"/>
    </source>
</evidence>
<comment type="caution">
    <text evidence="7">The sequence shown here is derived from an EMBL/GenBank/DDBJ whole genome shotgun (WGS) entry which is preliminary data.</text>
</comment>
<accession>X1KQA8</accession>
<protein>
    <recommendedName>
        <fullName evidence="8">Lysine transporter LysE</fullName>
    </recommendedName>
</protein>
<sequence>LTGVMLPGPMTAATIAKGYRNKNAGALIALGHAVIELPLIAAMYLGIGHFLGLPAVVNGIYIVGGVALFYLGFRMFRTAGDAPEEVGGLPASSVVTGIVVTGTNPAFYVWWITLGAALITGAAHFGVIGVVLLAVVHWPCDLVWSEFLSMGTFKSRKWWTRKVQRIVFSVCALVLLGFGAWFVFSGLSNL</sequence>
<evidence type="ECO:0000313" key="7">
    <source>
        <dbReference type="EMBL" id="GAI08868.1"/>
    </source>
</evidence>
<dbReference type="Pfam" id="PF01810">
    <property type="entry name" value="LysE"/>
    <property type="match status" value="1"/>
</dbReference>
<feature type="transmembrane region" description="Helical" evidence="6">
    <location>
        <begin position="94"/>
        <end position="119"/>
    </location>
</feature>
<name>X1KQA8_9ZZZZ</name>
<dbReference type="AlphaFoldDB" id="X1KQA8"/>
<evidence type="ECO:0000256" key="3">
    <source>
        <dbReference type="ARBA" id="ARBA00022692"/>
    </source>
</evidence>
<keyword evidence="3 6" id="KW-0812">Transmembrane</keyword>
<dbReference type="PANTHER" id="PTHR38825">
    <property type="entry name" value="LYSINE EXPORTER PROTEIN (LYSE/YGGA)"/>
    <property type="match status" value="1"/>
</dbReference>
<feature type="transmembrane region" description="Helical" evidence="6">
    <location>
        <begin position="26"/>
        <end position="47"/>
    </location>
</feature>
<dbReference type="GO" id="GO:0005886">
    <property type="term" value="C:plasma membrane"/>
    <property type="evidence" value="ECO:0007669"/>
    <property type="project" value="UniProtKB-SubCell"/>
</dbReference>
<dbReference type="EMBL" id="BARV01007503">
    <property type="protein sequence ID" value="GAI08868.1"/>
    <property type="molecule type" value="Genomic_DNA"/>
</dbReference>
<keyword evidence="4 6" id="KW-1133">Transmembrane helix</keyword>
<feature type="transmembrane region" description="Helical" evidence="6">
    <location>
        <begin position="53"/>
        <end position="73"/>
    </location>
</feature>
<reference evidence="7" key="1">
    <citation type="journal article" date="2014" name="Front. Microbiol.">
        <title>High frequency of phylogenetically diverse reductive dehalogenase-homologous genes in deep subseafloor sedimentary metagenomes.</title>
        <authorList>
            <person name="Kawai M."/>
            <person name="Futagami T."/>
            <person name="Toyoda A."/>
            <person name="Takaki Y."/>
            <person name="Nishi S."/>
            <person name="Hori S."/>
            <person name="Arai W."/>
            <person name="Tsubouchi T."/>
            <person name="Morono Y."/>
            <person name="Uchiyama I."/>
            <person name="Ito T."/>
            <person name="Fujiyama A."/>
            <person name="Inagaki F."/>
            <person name="Takami H."/>
        </authorList>
    </citation>
    <scope>NUCLEOTIDE SEQUENCE</scope>
    <source>
        <strain evidence="7">Expedition CK06-06</strain>
    </source>
</reference>
<organism evidence="7">
    <name type="scientific">marine sediment metagenome</name>
    <dbReference type="NCBI Taxonomy" id="412755"/>
    <lineage>
        <taxon>unclassified sequences</taxon>
        <taxon>metagenomes</taxon>
        <taxon>ecological metagenomes</taxon>
    </lineage>
</organism>
<evidence type="ECO:0000256" key="2">
    <source>
        <dbReference type="ARBA" id="ARBA00022475"/>
    </source>
</evidence>
<keyword evidence="2" id="KW-1003">Cell membrane</keyword>
<evidence type="ECO:0000256" key="6">
    <source>
        <dbReference type="SAM" id="Phobius"/>
    </source>
</evidence>
<comment type="subcellular location">
    <subcellularLocation>
        <location evidence="1">Cell membrane</location>
        <topology evidence="1">Multi-pass membrane protein</topology>
    </subcellularLocation>
</comment>
<feature type="transmembrane region" description="Helical" evidence="6">
    <location>
        <begin position="166"/>
        <end position="184"/>
    </location>
</feature>
<evidence type="ECO:0000256" key="4">
    <source>
        <dbReference type="ARBA" id="ARBA00022989"/>
    </source>
</evidence>
<evidence type="ECO:0008006" key="8">
    <source>
        <dbReference type="Google" id="ProtNLM"/>
    </source>
</evidence>
<dbReference type="PANTHER" id="PTHR38825:SF1">
    <property type="entry name" value="TRANSPORTER, LYSE FAMILY"/>
    <property type="match status" value="1"/>
</dbReference>